<dbReference type="InterPro" id="IPR051223">
    <property type="entry name" value="Polycystin"/>
</dbReference>
<keyword evidence="13" id="KW-1185">Reference proteome</keyword>
<keyword evidence="5 10" id="KW-0472">Membrane</keyword>
<accession>A0AAJ7VYU5</accession>
<evidence type="ECO:0000256" key="8">
    <source>
        <dbReference type="PIRSR" id="PIRSR603915-2"/>
    </source>
</evidence>
<reference evidence="14" key="1">
    <citation type="submission" date="2025-08" db="UniProtKB">
        <authorList>
            <consortium name="RefSeq"/>
        </authorList>
    </citation>
    <scope>IDENTIFICATION</scope>
</reference>
<feature type="transmembrane region" description="Helical" evidence="10">
    <location>
        <begin position="387"/>
        <end position="407"/>
    </location>
</feature>
<evidence type="ECO:0000259" key="12">
    <source>
        <dbReference type="Pfam" id="PF20519"/>
    </source>
</evidence>
<name>A0AAJ7VYU5_CEPCN</name>
<keyword evidence="7" id="KW-0406">Ion transport</keyword>
<dbReference type="GeneID" id="107265311"/>
<keyword evidence="7" id="KW-0479">Metal-binding</keyword>
<feature type="transmembrane region" description="Helical" evidence="10">
    <location>
        <begin position="297"/>
        <end position="318"/>
    </location>
</feature>
<feature type="transmembrane region" description="Helical" evidence="10">
    <location>
        <begin position="427"/>
        <end position="449"/>
    </location>
</feature>
<evidence type="ECO:0000313" key="13">
    <source>
        <dbReference type="Proteomes" id="UP000694920"/>
    </source>
</evidence>
<evidence type="ECO:0000313" key="14">
    <source>
        <dbReference type="RefSeq" id="XP_024938283.1"/>
    </source>
</evidence>
<organism evidence="13 14">
    <name type="scientific">Cephus cinctus</name>
    <name type="common">Wheat stem sawfly</name>
    <dbReference type="NCBI Taxonomy" id="211228"/>
    <lineage>
        <taxon>Eukaryota</taxon>
        <taxon>Metazoa</taxon>
        <taxon>Ecdysozoa</taxon>
        <taxon>Arthropoda</taxon>
        <taxon>Hexapoda</taxon>
        <taxon>Insecta</taxon>
        <taxon>Pterygota</taxon>
        <taxon>Neoptera</taxon>
        <taxon>Endopterygota</taxon>
        <taxon>Hymenoptera</taxon>
        <taxon>Cephoidea</taxon>
        <taxon>Cephidae</taxon>
        <taxon>Cephus</taxon>
    </lineage>
</organism>
<dbReference type="CTD" id="5311"/>
<keyword evidence="9" id="KW-0175">Coiled coil</keyword>
<sequence length="656" mass="76778">MDSVVDNSRDENVRYFDDGKTRKKIRLLTRDIARSQSRDVCLQVNVKELLIYCVYLIFLSIGTLGKITSTRFYFANTLSSLFVRRQFSMGETTMNFEGISTKAEFIKFAETTMLDGFYWDFWYSQEDQVKPTDESDKIILYENRMVGRPRLRQVRVRNNSCRVPEIYRRRFPTCYDYYRPSTEDRRPFGAGSEAYIYKSADELQSVSYAGLISWYGGGGYSQILPADRKRATEIIKELKSGLWIDRGTRATFIEFTVYNPNIDMFCITKLIVEFPPEGTAIPSWSIQPVRVMEFREWFDYLILISDIVLFLMILWYIYYTVENFLYFGLSHLIRFWLWIDLIVMLLLIAYLSISVYLYSTARVLLMKLLTTDGDYAGFDNLAMLDIIYHYVQAVLLCFSWFGIMKYLQVIRSISRLQATISTCALDLIGLTLIFLIALLAFAQLAYALFSHKLKDFHTWDIAVFTLIRVLLGDYGYRELNALDKVLGPFFFLIFIFIMYFILLSMFLAIINNAYSMSKYDGYLGGPKADFREILHRVWFLLRSCCRIKSMTGQDDQRFKSELTSKEIKNILISHNFSQAEVNGFMQKFEIRSDVVVTDAMLDDILLKLNENPTAALSTDLPDVPILRREYKLLQNRMANLEELIERLDEKLRDKIK</sequence>
<comment type="subcellular location">
    <subcellularLocation>
        <location evidence="1">Membrane</location>
        <topology evidence="1">Multi-pass membrane protein</topology>
    </subcellularLocation>
</comment>
<evidence type="ECO:0000256" key="7">
    <source>
        <dbReference type="PIRSR" id="PIRSR603915-1"/>
    </source>
</evidence>
<dbReference type="GO" id="GO:0005262">
    <property type="term" value="F:calcium channel activity"/>
    <property type="evidence" value="ECO:0007669"/>
    <property type="project" value="UniProtKB-KW"/>
</dbReference>
<evidence type="ECO:0000259" key="11">
    <source>
        <dbReference type="Pfam" id="PF08016"/>
    </source>
</evidence>
<keyword evidence="7" id="KW-0813">Transport</keyword>
<protein>
    <submittedName>
        <fullName evidence="14">Polycystin-2</fullName>
    </submittedName>
</protein>
<feature type="binding site" evidence="7">
    <location>
        <position position="593"/>
    </location>
    <ligand>
        <name>Ca(2+)</name>
        <dbReference type="ChEBI" id="CHEBI:29108"/>
        <label>2</label>
    </ligand>
</feature>
<evidence type="ECO:0000256" key="3">
    <source>
        <dbReference type="ARBA" id="ARBA00022692"/>
    </source>
</evidence>
<keyword evidence="4 10" id="KW-1133">Transmembrane helix</keyword>
<dbReference type="InterPro" id="IPR046791">
    <property type="entry name" value="Polycystin_dom"/>
</dbReference>
<keyword evidence="7" id="KW-0107">Calcium channel</keyword>
<dbReference type="Gene3D" id="1.10.287.70">
    <property type="match status" value="1"/>
</dbReference>
<keyword evidence="7" id="KW-0106">Calcium</keyword>
<evidence type="ECO:0000256" key="10">
    <source>
        <dbReference type="SAM" id="Phobius"/>
    </source>
</evidence>
<feature type="transmembrane region" description="Helical" evidence="10">
    <location>
        <begin position="49"/>
        <end position="67"/>
    </location>
</feature>
<feature type="domain" description="Polycystin cation channel PKD1/PKD2" evidence="11">
    <location>
        <begin position="295"/>
        <end position="515"/>
    </location>
</feature>
<evidence type="ECO:0000256" key="6">
    <source>
        <dbReference type="ARBA" id="ARBA00023180"/>
    </source>
</evidence>
<feature type="transmembrane region" description="Helical" evidence="10">
    <location>
        <begin position="488"/>
        <end position="510"/>
    </location>
</feature>
<dbReference type="Pfam" id="PF08016">
    <property type="entry name" value="PKD_channel"/>
    <property type="match status" value="1"/>
</dbReference>
<comment type="similarity">
    <text evidence="2">Belongs to the polycystin family.</text>
</comment>
<evidence type="ECO:0000256" key="5">
    <source>
        <dbReference type="ARBA" id="ARBA00023136"/>
    </source>
</evidence>
<dbReference type="PRINTS" id="PR01433">
    <property type="entry name" value="POLYCYSTIN2"/>
</dbReference>
<evidence type="ECO:0000256" key="9">
    <source>
        <dbReference type="SAM" id="Coils"/>
    </source>
</evidence>
<dbReference type="GO" id="GO:0050982">
    <property type="term" value="P:detection of mechanical stimulus"/>
    <property type="evidence" value="ECO:0007669"/>
    <property type="project" value="TreeGrafter"/>
</dbReference>
<proteinExistence type="inferred from homology"/>
<dbReference type="PANTHER" id="PTHR10877:SF183">
    <property type="entry name" value="AT14535P-RELATED"/>
    <property type="match status" value="1"/>
</dbReference>
<dbReference type="Pfam" id="PF20519">
    <property type="entry name" value="Polycystin_dom"/>
    <property type="match status" value="1"/>
</dbReference>
<dbReference type="Proteomes" id="UP000694920">
    <property type="component" value="Unplaced"/>
</dbReference>
<dbReference type="GO" id="GO:0016020">
    <property type="term" value="C:membrane"/>
    <property type="evidence" value="ECO:0007669"/>
    <property type="project" value="UniProtKB-SubCell"/>
</dbReference>
<keyword evidence="7" id="KW-0407">Ion channel</keyword>
<dbReference type="KEGG" id="ccin:107265311"/>
<feature type="coiled-coil region" evidence="9">
    <location>
        <begin position="623"/>
        <end position="653"/>
    </location>
</feature>
<dbReference type="InterPro" id="IPR003915">
    <property type="entry name" value="PKD_2"/>
</dbReference>
<keyword evidence="6" id="KW-0325">Glycoprotein</keyword>
<evidence type="ECO:0000256" key="1">
    <source>
        <dbReference type="ARBA" id="ARBA00004141"/>
    </source>
</evidence>
<keyword evidence="7" id="KW-0109">Calcium transport</keyword>
<feature type="disulfide bond" evidence="8">
    <location>
        <begin position="161"/>
        <end position="174"/>
    </location>
</feature>
<dbReference type="PANTHER" id="PTHR10877">
    <property type="entry name" value="POLYCYSTIN FAMILY MEMBER"/>
    <property type="match status" value="1"/>
</dbReference>
<keyword evidence="3 10" id="KW-0812">Transmembrane</keyword>
<evidence type="ECO:0000256" key="4">
    <source>
        <dbReference type="ARBA" id="ARBA00022989"/>
    </source>
</evidence>
<dbReference type="AlphaFoldDB" id="A0AAJ7VYU5"/>
<evidence type="ECO:0000256" key="2">
    <source>
        <dbReference type="ARBA" id="ARBA00007200"/>
    </source>
</evidence>
<dbReference type="InterPro" id="IPR013122">
    <property type="entry name" value="PKD1_2_channel"/>
</dbReference>
<feature type="transmembrane region" description="Helical" evidence="10">
    <location>
        <begin position="338"/>
        <end position="358"/>
    </location>
</feature>
<feature type="domain" description="Polycystin" evidence="12">
    <location>
        <begin position="97"/>
        <end position="291"/>
    </location>
</feature>
<dbReference type="GO" id="GO:0005509">
    <property type="term" value="F:calcium ion binding"/>
    <property type="evidence" value="ECO:0007669"/>
    <property type="project" value="InterPro"/>
</dbReference>
<dbReference type="RefSeq" id="XP_024938283.1">
    <property type="nucleotide sequence ID" value="XM_025082515.1"/>
</dbReference>
<gene>
    <name evidence="14" type="primary">LOC107265311</name>
</gene>